<evidence type="ECO:0008006" key="3">
    <source>
        <dbReference type="Google" id="ProtNLM"/>
    </source>
</evidence>
<dbReference type="Proteomes" id="UP000006977">
    <property type="component" value="Unassembled WGS sequence"/>
</dbReference>
<comment type="caution">
    <text evidence="2">The sequence shown here is derived from an EMBL/GenBank/DDBJ whole genome shotgun (WGS) entry which is preliminary data.</text>
</comment>
<gene>
    <name evidence="2" type="ORF">IGC_04965</name>
</gene>
<proteinExistence type="predicted"/>
<sequence length="122" mass="14437">MNKKLLIILIGITTIIIFYFLLTRNDKAKNDSLDFGVSTNEGYILFKEERIYFVANQDIKIGDIETYIREQMKKEHPTDIVLHFKSTYGQLENGQKIKIWYTEIRESYPAQIPVLKYKVLEK</sequence>
<accession>J8D3S0</accession>
<dbReference type="HOGENOM" id="CLU_146506_0_0_9"/>
<reference evidence="2" key="1">
    <citation type="submission" date="2012-04" db="EMBL/GenBank/DDBJ databases">
        <title>The Genome Sequence of Bacillus cereus HuA4-10.</title>
        <authorList>
            <consortium name="The Broad Institute Genome Sequencing Platform"/>
            <consortium name="The Broad Institute Genome Sequencing Center for Infectious Disease"/>
            <person name="Feldgarden M."/>
            <person name="Van der Auwera G.A."/>
            <person name="Mahillon J."/>
            <person name="Duprez V."/>
            <person name="Timmery S."/>
            <person name="Mattelet C."/>
            <person name="Dierick K."/>
            <person name="Sun M."/>
            <person name="Yu Z."/>
            <person name="Zhu L."/>
            <person name="Hu X."/>
            <person name="Shank E.B."/>
            <person name="Swiecicka I."/>
            <person name="Hansen B.M."/>
            <person name="Andrup L."/>
            <person name="Young S.K."/>
            <person name="Zeng Q."/>
            <person name="Gargeya S."/>
            <person name="Fitzgerald M."/>
            <person name="Haas B."/>
            <person name="Abouelleil A."/>
            <person name="Alvarado L."/>
            <person name="Arachchi H.M."/>
            <person name="Berlin A."/>
            <person name="Chapman S.B."/>
            <person name="Goldberg J."/>
            <person name="Griggs A."/>
            <person name="Gujja S."/>
            <person name="Hansen M."/>
            <person name="Howarth C."/>
            <person name="Imamovic A."/>
            <person name="Larimer J."/>
            <person name="McCowen C."/>
            <person name="Montmayeur A."/>
            <person name="Murphy C."/>
            <person name="Neiman D."/>
            <person name="Pearson M."/>
            <person name="Priest M."/>
            <person name="Roberts A."/>
            <person name="Saif S."/>
            <person name="Shea T."/>
            <person name="Sisk P."/>
            <person name="Sykes S."/>
            <person name="Wortman J."/>
            <person name="Nusbaum C."/>
            <person name="Birren B."/>
        </authorList>
    </citation>
    <scope>NUCLEOTIDE SEQUENCE [LARGE SCALE GENOMIC DNA]</scope>
    <source>
        <strain evidence="2">HuA4-10</strain>
    </source>
</reference>
<dbReference type="AlphaFoldDB" id="J8D3S0"/>
<evidence type="ECO:0000313" key="2">
    <source>
        <dbReference type="EMBL" id="EJQ74162.1"/>
    </source>
</evidence>
<dbReference type="Gene3D" id="2.40.50.140">
    <property type="entry name" value="Nucleic acid-binding proteins"/>
    <property type="match status" value="1"/>
</dbReference>
<dbReference type="EMBL" id="AHEA01000042">
    <property type="protein sequence ID" value="EJQ74162.1"/>
    <property type="molecule type" value="Genomic_DNA"/>
</dbReference>
<keyword evidence="1" id="KW-0812">Transmembrane</keyword>
<dbReference type="InterPro" id="IPR021598">
    <property type="entry name" value="DUF3221"/>
</dbReference>
<organism evidence="2">
    <name type="scientific">Bacillus cereus HuA4-10</name>
    <dbReference type="NCBI Taxonomy" id="1053206"/>
    <lineage>
        <taxon>Bacteria</taxon>
        <taxon>Bacillati</taxon>
        <taxon>Bacillota</taxon>
        <taxon>Bacilli</taxon>
        <taxon>Bacillales</taxon>
        <taxon>Bacillaceae</taxon>
        <taxon>Bacillus</taxon>
        <taxon>Bacillus cereus group</taxon>
    </lineage>
</organism>
<dbReference type="RefSeq" id="WP_002150980.1">
    <property type="nucleotide sequence ID" value="NZ_JH792149.1"/>
</dbReference>
<dbReference type="Pfam" id="PF11518">
    <property type="entry name" value="DUF3221"/>
    <property type="match status" value="1"/>
</dbReference>
<keyword evidence="1" id="KW-0472">Membrane</keyword>
<feature type="transmembrane region" description="Helical" evidence="1">
    <location>
        <begin position="6"/>
        <end position="22"/>
    </location>
</feature>
<evidence type="ECO:0000256" key="1">
    <source>
        <dbReference type="SAM" id="Phobius"/>
    </source>
</evidence>
<dbReference type="PATRIC" id="fig|1053206.3.peg.5076"/>
<dbReference type="InterPro" id="IPR012340">
    <property type="entry name" value="NA-bd_OB-fold"/>
</dbReference>
<protein>
    <recommendedName>
        <fullName evidence="3">DUF3221 domain-containing protein</fullName>
    </recommendedName>
</protein>
<keyword evidence="1" id="KW-1133">Transmembrane helix</keyword>
<name>J8D3S0_BACCE</name>